<dbReference type="InterPro" id="IPR029060">
    <property type="entry name" value="PIN-like_dom_sf"/>
</dbReference>
<dbReference type="NCBIfam" id="TIGR00305">
    <property type="entry name" value="putative toxin-antitoxin system toxin component, PIN family"/>
    <property type="match status" value="1"/>
</dbReference>
<gene>
    <name evidence="2" type="ORF">LJD61_20145</name>
</gene>
<dbReference type="Gene3D" id="3.40.50.1010">
    <property type="entry name" value="5'-nuclease"/>
    <property type="match status" value="1"/>
</dbReference>
<dbReference type="InterPro" id="IPR002850">
    <property type="entry name" value="PIN_toxin-like"/>
</dbReference>
<organism evidence="2 3">
    <name type="scientific">Lutispora saccharofermentans</name>
    <dbReference type="NCBI Taxonomy" id="3024236"/>
    <lineage>
        <taxon>Bacteria</taxon>
        <taxon>Bacillati</taxon>
        <taxon>Bacillota</taxon>
        <taxon>Clostridia</taxon>
        <taxon>Lutisporales</taxon>
        <taxon>Lutisporaceae</taxon>
        <taxon>Lutispora</taxon>
    </lineage>
</organism>
<accession>A0ABT1NNH1</accession>
<dbReference type="CDD" id="cd09854">
    <property type="entry name" value="PIN_VapC-like"/>
    <property type="match status" value="1"/>
</dbReference>
<dbReference type="EMBL" id="JAJEKE010000033">
    <property type="protein sequence ID" value="MCQ1531831.1"/>
    <property type="molecule type" value="Genomic_DNA"/>
</dbReference>
<evidence type="ECO:0000313" key="3">
    <source>
        <dbReference type="Proteomes" id="UP001651880"/>
    </source>
</evidence>
<dbReference type="RefSeq" id="WP_255229406.1">
    <property type="nucleotide sequence ID" value="NZ_JAJEKE010000033.1"/>
</dbReference>
<feature type="domain" description="PIN" evidence="1">
    <location>
        <begin position="2"/>
        <end position="111"/>
    </location>
</feature>
<protein>
    <submittedName>
        <fullName evidence="2">Toxin-antitoxin system toxin component, PIN family</fullName>
    </submittedName>
</protein>
<dbReference type="SUPFAM" id="SSF88723">
    <property type="entry name" value="PIN domain-like"/>
    <property type="match status" value="1"/>
</dbReference>
<sequence>MRIMIDTNVLISIIFFPSVQMNELKIKLCMKHTIVLCSHIVEELNRVTKRKFAHKLKELDDFLTELPYELVYTPAFLEKDKFPAMRDVYDYPILATAILEDVDVLITGDKDFAVVDIDHPEILTPTEFLSKY</sequence>
<name>A0ABT1NNH1_9FIRM</name>
<dbReference type="PANTHER" id="PTHR34610">
    <property type="entry name" value="SSL7007 PROTEIN"/>
    <property type="match status" value="1"/>
</dbReference>
<dbReference type="PANTHER" id="PTHR34610:SF4">
    <property type="entry name" value="SLL8027 PROTEIN"/>
    <property type="match status" value="1"/>
</dbReference>
<proteinExistence type="predicted"/>
<evidence type="ECO:0000259" key="1">
    <source>
        <dbReference type="Pfam" id="PF13470"/>
    </source>
</evidence>
<evidence type="ECO:0000313" key="2">
    <source>
        <dbReference type="EMBL" id="MCQ1531831.1"/>
    </source>
</evidence>
<dbReference type="Proteomes" id="UP001651880">
    <property type="component" value="Unassembled WGS sequence"/>
</dbReference>
<comment type="caution">
    <text evidence="2">The sequence shown here is derived from an EMBL/GenBank/DDBJ whole genome shotgun (WGS) entry which is preliminary data.</text>
</comment>
<dbReference type="Pfam" id="PF13470">
    <property type="entry name" value="PIN_3"/>
    <property type="match status" value="1"/>
</dbReference>
<dbReference type="InterPro" id="IPR002716">
    <property type="entry name" value="PIN_dom"/>
</dbReference>
<keyword evidence="3" id="KW-1185">Reference proteome</keyword>
<reference evidence="2 3" key="1">
    <citation type="submission" date="2021-10" db="EMBL/GenBank/DDBJ databases">
        <title>Lutispora strain m25 sp. nov., a thermophilic, non-spore-forming bacterium isolated from a lab-scale methanogenic bioreactor digesting anaerobic sludge.</title>
        <authorList>
            <person name="El Houari A."/>
            <person name="Mcdonald J."/>
        </authorList>
    </citation>
    <scope>NUCLEOTIDE SEQUENCE [LARGE SCALE GENOMIC DNA]</scope>
    <source>
        <strain evidence="3">m25</strain>
    </source>
</reference>